<sequence length="42" mass="4771">SSESYDHKKLVHDVTNLQDPNLEMPPSNIDLNSYVIDNNANE</sequence>
<reference evidence="1" key="1">
    <citation type="submission" date="2021-06" db="EMBL/GenBank/DDBJ databases">
        <authorList>
            <person name="Kallberg Y."/>
            <person name="Tangrot J."/>
            <person name="Rosling A."/>
        </authorList>
    </citation>
    <scope>NUCLEOTIDE SEQUENCE</scope>
    <source>
        <strain evidence="1">IN212</strain>
    </source>
</reference>
<proteinExistence type="predicted"/>
<comment type="caution">
    <text evidence="1">The sequence shown here is derived from an EMBL/GenBank/DDBJ whole genome shotgun (WGS) entry which is preliminary data.</text>
</comment>
<name>A0A9N9NR03_9GLOM</name>
<gene>
    <name evidence="1" type="ORF">RFULGI_LOCUS13922</name>
</gene>
<evidence type="ECO:0000313" key="1">
    <source>
        <dbReference type="EMBL" id="CAG8755627.1"/>
    </source>
</evidence>
<organism evidence="1 2">
    <name type="scientific">Racocetra fulgida</name>
    <dbReference type="NCBI Taxonomy" id="60492"/>
    <lineage>
        <taxon>Eukaryota</taxon>
        <taxon>Fungi</taxon>
        <taxon>Fungi incertae sedis</taxon>
        <taxon>Mucoromycota</taxon>
        <taxon>Glomeromycotina</taxon>
        <taxon>Glomeromycetes</taxon>
        <taxon>Diversisporales</taxon>
        <taxon>Gigasporaceae</taxon>
        <taxon>Racocetra</taxon>
    </lineage>
</organism>
<evidence type="ECO:0000313" key="2">
    <source>
        <dbReference type="Proteomes" id="UP000789396"/>
    </source>
</evidence>
<protein>
    <submittedName>
        <fullName evidence="1">92_t:CDS:1</fullName>
    </submittedName>
</protein>
<dbReference type="EMBL" id="CAJVPZ010038475">
    <property type="protein sequence ID" value="CAG8755627.1"/>
    <property type="molecule type" value="Genomic_DNA"/>
</dbReference>
<dbReference type="AlphaFoldDB" id="A0A9N9NR03"/>
<feature type="non-terminal residue" evidence="1">
    <location>
        <position position="1"/>
    </location>
</feature>
<feature type="non-terminal residue" evidence="1">
    <location>
        <position position="42"/>
    </location>
</feature>
<dbReference type="Proteomes" id="UP000789396">
    <property type="component" value="Unassembled WGS sequence"/>
</dbReference>
<accession>A0A9N9NR03</accession>
<keyword evidence="2" id="KW-1185">Reference proteome</keyword>